<keyword evidence="2" id="KW-1185">Reference proteome</keyword>
<comment type="caution">
    <text evidence="1">The sequence shown here is derived from an EMBL/GenBank/DDBJ whole genome shotgun (WGS) entry which is preliminary data.</text>
</comment>
<proteinExistence type="predicted"/>
<name>A0A8S4BWH1_9ACAR</name>
<accession>A0A8S4BWH1</accession>
<dbReference type="Proteomes" id="UP000837675">
    <property type="component" value="Unassembled WGS sequence"/>
</dbReference>
<organism evidence="1 2">
    <name type="scientific">Hyalomma marginatum</name>
    <dbReference type="NCBI Taxonomy" id="34627"/>
    <lineage>
        <taxon>Eukaryota</taxon>
        <taxon>Metazoa</taxon>
        <taxon>Ecdysozoa</taxon>
        <taxon>Arthropoda</taxon>
        <taxon>Chelicerata</taxon>
        <taxon>Arachnida</taxon>
        <taxon>Acari</taxon>
        <taxon>Parasitiformes</taxon>
        <taxon>Ixodida</taxon>
        <taxon>Ixodoidea</taxon>
        <taxon>Ixodidae</taxon>
        <taxon>Hyalomminae</taxon>
        <taxon>Hyalomma</taxon>
    </lineage>
</organism>
<dbReference type="EMBL" id="CAJVAF010000346">
    <property type="protein sequence ID" value="CAG7599530.1"/>
    <property type="molecule type" value="Genomic_DNA"/>
</dbReference>
<protein>
    <submittedName>
        <fullName evidence="1">VCBS repeat containing protein</fullName>
    </submittedName>
</protein>
<evidence type="ECO:0000313" key="2">
    <source>
        <dbReference type="Proteomes" id="UP000837675"/>
    </source>
</evidence>
<evidence type="ECO:0000313" key="1">
    <source>
        <dbReference type="EMBL" id="CAG7599530.1"/>
    </source>
</evidence>
<reference evidence="1" key="1">
    <citation type="submission" date="2021-06" db="EMBL/GenBank/DDBJ databases">
        <authorList>
            <person name="Nardi T."/>
            <person name="Nardi T."/>
        </authorList>
    </citation>
    <scope>NUCLEOTIDE SEQUENCE</scope>
</reference>
<gene>
    <name evidence="1" type="ORF">MHYMCMPASI_01106</name>
</gene>
<dbReference type="AlphaFoldDB" id="A0A8S4BWH1"/>
<sequence>MGNCDGTFKSAVSYSVGSYPVRVAVSDFNGDGTFQPAMRYNTAYNVADITAVDLQFLYCSVLQSLDRQ</sequence>